<name>A0ACC2I2E6_9PLEO</name>
<protein>
    <submittedName>
        <fullName evidence="1">Uncharacterized protein</fullName>
    </submittedName>
</protein>
<evidence type="ECO:0000313" key="1">
    <source>
        <dbReference type="EMBL" id="KAJ8109537.1"/>
    </source>
</evidence>
<evidence type="ECO:0000313" key="2">
    <source>
        <dbReference type="Proteomes" id="UP001153331"/>
    </source>
</evidence>
<organism evidence="1 2">
    <name type="scientific">Boeremia exigua</name>
    <dbReference type="NCBI Taxonomy" id="749465"/>
    <lineage>
        <taxon>Eukaryota</taxon>
        <taxon>Fungi</taxon>
        <taxon>Dikarya</taxon>
        <taxon>Ascomycota</taxon>
        <taxon>Pezizomycotina</taxon>
        <taxon>Dothideomycetes</taxon>
        <taxon>Pleosporomycetidae</taxon>
        <taxon>Pleosporales</taxon>
        <taxon>Pleosporineae</taxon>
        <taxon>Didymellaceae</taxon>
        <taxon>Boeremia</taxon>
    </lineage>
</organism>
<gene>
    <name evidence="1" type="ORF">OPT61_g7384</name>
</gene>
<keyword evidence="2" id="KW-1185">Reference proteome</keyword>
<comment type="caution">
    <text evidence="1">The sequence shown here is derived from an EMBL/GenBank/DDBJ whole genome shotgun (WGS) entry which is preliminary data.</text>
</comment>
<reference evidence="1" key="1">
    <citation type="submission" date="2022-11" db="EMBL/GenBank/DDBJ databases">
        <title>Genome Sequence of Boeremia exigua.</title>
        <authorList>
            <person name="Buettner E."/>
        </authorList>
    </citation>
    <scope>NUCLEOTIDE SEQUENCE</scope>
    <source>
        <strain evidence="1">CU02</strain>
    </source>
</reference>
<sequence>MAFRVVPCRGTDFKHLQDGWMRGIAQRTDDVRRRQAELLRQQAVESKSIALPQPVEAGEFADESFGAAMKEFKGIFTGKGKAPKGSVVFLHRDARGALDVLFQPLVQGGKKEAVGELVRLGGVEDQRVSRLVWLMYLGGANVSSEEARKSVVEGNPMSNEWIATPMSNASKTGAMFRASKTLHVYVPNGDANV</sequence>
<accession>A0ACC2I2E6</accession>
<proteinExistence type="predicted"/>
<dbReference type="Proteomes" id="UP001153331">
    <property type="component" value="Unassembled WGS sequence"/>
</dbReference>
<dbReference type="EMBL" id="JAPHNI010000602">
    <property type="protein sequence ID" value="KAJ8109537.1"/>
    <property type="molecule type" value="Genomic_DNA"/>
</dbReference>